<feature type="domain" description="Gamma tubulin complex component C-terminal" evidence="6">
    <location>
        <begin position="494"/>
        <end position="837"/>
    </location>
</feature>
<dbReference type="InterPro" id="IPR042241">
    <property type="entry name" value="GCP_C_sf"/>
</dbReference>
<dbReference type="GO" id="GO:0051225">
    <property type="term" value="P:spindle assembly"/>
    <property type="evidence" value="ECO:0007669"/>
    <property type="project" value="TreeGrafter"/>
</dbReference>
<dbReference type="InterPro" id="IPR040457">
    <property type="entry name" value="GCP_C"/>
</dbReference>
<dbReference type="Proteomes" id="UP001438707">
    <property type="component" value="Unassembled WGS sequence"/>
</dbReference>
<feature type="domain" description="Gamma tubulin complex component protein N-terminal" evidence="7">
    <location>
        <begin position="183"/>
        <end position="490"/>
    </location>
</feature>
<gene>
    <name evidence="8" type="ORF">WJX74_001219</name>
</gene>
<dbReference type="GO" id="GO:0005874">
    <property type="term" value="C:microtubule"/>
    <property type="evidence" value="ECO:0007669"/>
    <property type="project" value="UniProtKB-KW"/>
</dbReference>
<evidence type="ECO:0000256" key="1">
    <source>
        <dbReference type="ARBA" id="ARBA00004245"/>
    </source>
</evidence>
<evidence type="ECO:0000259" key="6">
    <source>
        <dbReference type="Pfam" id="PF04130"/>
    </source>
</evidence>
<dbReference type="GO" id="GO:0007020">
    <property type="term" value="P:microtubule nucleation"/>
    <property type="evidence" value="ECO:0007669"/>
    <property type="project" value="InterPro"/>
</dbReference>
<comment type="caution">
    <text evidence="8">The sequence shown here is derived from an EMBL/GenBank/DDBJ whole genome shotgun (WGS) entry which is preliminary data.</text>
</comment>
<dbReference type="GO" id="GO:0043015">
    <property type="term" value="F:gamma-tubulin binding"/>
    <property type="evidence" value="ECO:0007669"/>
    <property type="project" value="InterPro"/>
</dbReference>
<evidence type="ECO:0000256" key="3">
    <source>
        <dbReference type="ARBA" id="ARBA00022490"/>
    </source>
</evidence>
<keyword evidence="4" id="KW-0493">Microtubule</keyword>
<dbReference type="GO" id="GO:0000922">
    <property type="term" value="C:spindle pole"/>
    <property type="evidence" value="ECO:0007669"/>
    <property type="project" value="InterPro"/>
</dbReference>
<reference evidence="8 9" key="1">
    <citation type="journal article" date="2024" name="Nat. Commun.">
        <title>Phylogenomics reveals the evolutionary origins of lichenization in chlorophyte algae.</title>
        <authorList>
            <person name="Puginier C."/>
            <person name="Libourel C."/>
            <person name="Otte J."/>
            <person name="Skaloud P."/>
            <person name="Haon M."/>
            <person name="Grisel S."/>
            <person name="Petersen M."/>
            <person name="Berrin J.G."/>
            <person name="Delaux P.M."/>
            <person name="Dal Grande F."/>
            <person name="Keller J."/>
        </authorList>
    </citation>
    <scope>NUCLEOTIDE SEQUENCE [LARGE SCALE GENOMIC DNA]</scope>
    <source>
        <strain evidence="8 9">SAG 2145</strain>
    </source>
</reference>
<protein>
    <recommendedName>
        <fullName evidence="10">Spindle pole body component</fullName>
    </recommendedName>
</protein>
<evidence type="ECO:0000256" key="4">
    <source>
        <dbReference type="ARBA" id="ARBA00022701"/>
    </source>
</evidence>
<name>A0AAW1QCB5_9CHLO</name>
<evidence type="ECO:0000259" key="7">
    <source>
        <dbReference type="Pfam" id="PF17681"/>
    </source>
</evidence>
<dbReference type="InterPro" id="IPR041470">
    <property type="entry name" value="GCP_N"/>
</dbReference>
<dbReference type="GO" id="GO:0000278">
    <property type="term" value="P:mitotic cell cycle"/>
    <property type="evidence" value="ECO:0007669"/>
    <property type="project" value="TreeGrafter"/>
</dbReference>
<accession>A0AAW1QCB5</accession>
<dbReference type="Gene3D" id="1.20.120.1900">
    <property type="entry name" value="Gamma-tubulin complex, C-terminal domain"/>
    <property type="match status" value="1"/>
</dbReference>
<evidence type="ECO:0000313" key="8">
    <source>
        <dbReference type="EMBL" id="KAK9818768.1"/>
    </source>
</evidence>
<keyword evidence="9" id="KW-1185">Reference proteome</keyword>
<sequence length="843" mass="91333">MSAVQQQQQQLLLKLVQHAVEGSCADEATRQNAVERLYRYMHRILTSAYAPQQASGQERAALDSLRRVLLASNQPGPLLRAEQLLGQLNATQLPAASRRSLVSLLAATASSASDHSIPGQSIALMSMPKAQQPSVQNSSLALPMSMMSAMPQRVSRPPLAPITSNENAQLATAPDEVPEQLLLRDAIYACIGVEGTYVKHKKDSSGAVSGFVIHGGQQLPAAKQQLLLKICELSWLSRRVRDTAGPEGGAGPAQGGPVRQAFRSALQAELTSLYHLVAVLEVQLQHKPPTADSGSEGASAPYLTLKRLAVWLREPILTLRLLASLADGVAGLGGGALVRQISVLAHHGDPFLRACLGRTLTAVSAPLVEMVRAWLFDGRLDMPPGEFFICQSPTAPGRAGALWAGGFQVEESMRPPFVSAVTAAKILRTGKSINFLRECCGDTEWLQSPGRARLAAAASSLSCTQVAQLERVVDEAAADIDAHLLTTLFKRFNLAEHFAAVKRYLLLGQGDFIQALMDLVGSELGRPAGELSEYSLNGSLDAAVRASSAQYDSPDILDRLRLRLHRQLASDTGWDVFVLQYSVTEPLATVLSDSAMASYLRVFRLLWSLKRVEHALATTWQLLNSVQRQLSLLRAIQRQQGTSHHQGLASVWVELRAFHSVRTEMAHFCSSLQSYIVLEVLEACWGRFMDRLPHATNLEGLIAAHSTFLEGLLKGALLGGPASAQTGDLQAELQAALRSVAQLPSPVGKLQELVAVAHMTTRARFDLREKHIQAGEWGSSASLQPASVIDKDAVADIRGAVQRVNADFKQHQQAFIRLLQLQADVDLQFLLFRLDQSGESNAI</sequence>
<evidence type="ECO:0000313" key="9">
    <source>
        <dbReference type="Proteomes" id="UP001438707"/>
    </source>
</evidence>
<evidence type="ECO:0000256" key="5">
    <source>
        <dbReference type="ARBA" id="ARBA00023212"/>
    </source>
</evidence>
<dbReference type="PANTHER" id="PTHR19302:SF14">
    <property type="entry name" value="GAMMA-TUBULIN COMPLEX COMPONENT 3"/>
    <property type="match status" value="1"/>
</dbReference>
<comment type="subcellular location">
    <subcellularLocation>
        <location evidence="1">Cytoplasm</location>
        <location evidence="1">Cytoskeleton</location>
    </subcellularLocation>
</comment>
<comment type="similarity">
    <text evidence="2">Belongs to the TUBGCP family.</text>
</comment>
<dbReference type="GO" id="GO:0051321">
    <property type="term" value="P:meiotic cell cycle"/>
    <property type="evidence" value="ECO:0007669"/>
    <property type="project" value="TreeGrafter"/>
</dbReference>
<dbReference type="GO" id="GO:0031122">
    <property type="term" value="P:cytoplasmic microtubule organization"/>
    <property type="evidence" value="ECO:0007669"/>
    <property type="project" value="TreeGrafter"/>
</dbReference>
<dbReference type="GO" id="GO:0051011">
    <property type="term" value="F:microtubule minus-end binding"/>
    <property type="evidence" value="ECO:0007669"/>
    <property type="project" value="TreeGrafter"/>
</dbReference>
<keyword evidence="5" id="KW-0206">Cytoskeleton</keyword>
<organism evidence="8 9">
    <name type="scientific">Apatococcus lobatus</name>
    <dbReference type="NCBI Taxonomy" id="904363"/>
    <lineage>
        <taxon>Eukaryota</taxon>
        <taxon>Viridiplantae</taxon>
        <taxon>Chlorophyta</taxon>
        <taxon>core chlorophytes</taxon>
        <taxon>Trebouxiophyceae</taxon>
        <taxon>Chlorellales</taxon>
        <taxon>Chlorellaceae</taxon>
        <taxon>Apatococcus</taxon>
    </lineage>
</organism>
<dbReference type="AlphaFoldDB" id="A0AAW1QCB5"/>
<proteinExistence type="inferred from homology"/>
<dbReference type="GO" id="GO:0000930">
    <property type="term" value="C:gamma-tubulin complex"/>
    <property type="evidence" value="ECO:0007669"/>
    <property type="project" value="TreeGrafter"/>
</dbReference>
<dbReference type="Pfam" id="PF17681">
    <property type="entry name" value="GCP_N_terminal"/>
    <property type="match status" value="1"/>
</dbReference>
<dbReference type="Pfam" id="PF04130">
    <property type="entry name" value="GCP_C_terminal"/>
    <property type="match status" value="1"/>
</dbReference>
<evidence type="ECO:0008006" key="10">
    <source>
        <dbReference type="Google" id="ProtNLM"/>
    </source>
</evidence>
<dbReference type="PANTHER" id="PTHR19302">
    <property type="entry name" value="GAMMA TUBULIN COMPLEX PROTEIN"/>
    <property type="match status" value="1"/>
</dbReference>
<keyword evidence="3" id="KW-0963">Cytoplasm</keyword>
<evidence type="ECO:0000256" key="2">
    <source>
        <dbReference type="ARBA" id="ARBA00010337"/>
    </source>
</evidence>
<dbReference type="InterPro" id="IPR007259">
    <property type="entry name" value="GCP"/>
</dbReference>
<dbReference type="EMBL" id="JALJOS010000055">
    <property type="protein sequence ID" value="KAK9818768.1"/>
    <property type="molecule type" value="Genomic_DNA"/>
</dbReference>